<dbReference type="Proteomes" id="UP000663877">
    <property type="component" value="Unassembled WGS sequence"/>
</dbReference>
<proteinExistence type="predicted"/>
<keyword evidence="4 10" id="KW-0812">Transmembrane</keyword>
<keyword evidence="16" id="KW-1185">Reference proteome</keyword>
<dbReference type="PROSITE" id="PS01209">
    <property type="entry name" value="LDLRA_1"/>
    <property type="match status" value="1"/>
</dbReference>
<evidence type="ECO:0000256" key="4">
    <source>
        <dbReference type="ARBA" id="ARBA00022692"/>
    </source>
</evidence>
<evidence type="ECO:0000256" key="3">
    <source>
        <dbReference type="ARBA" id="ARBA00022536"/>
    </source>
</evidence>
<feature type="transmembrane region" description="Helical" evidence="10">
    <location>
        <begin position="1399"/>
        <end position="1417"/>
    </location>
</feature>
<dbReference type="InterPro" id="IPR036055">
    <property type="entry name" value="LDL_receptor-like_sf"/>
</dbReference>
<evidence type="ECO:0000313" key="15">
    <source>
        <dbReference type="EMBL" id="CAF1284524.1"/>
    </source>
</evidence>
<dbReference type="PROSITE" id="PS50026">
    <property type="entry name" value="EGF_3"/>
    <property type="match status" value="2"/>
</dbReference>
<dbReference type="Gene3D" id="2.10.25.10">
    <property type="entry name" value="Laminin"/>
    <property type="match status" value="1"/>
</dbReference>
<evidence type="ECO:0000256" key="1">
    <source>
        <dbReference type="ARBA" id="ARBA00004167"/>
    </source>
</evidence>
<dbReference type="PROSITE" id="PS01186">
    <property type="entry name" value="EGF_2"/>
    <property type="match status" value="2"/>
</dbReference>
<feature type="transmembrane region" description="Helical" evidence="10">
    <location>
        <begin position="1531"/>
        <end position="1553"/>
    </location>
</feature>
<feature type="transmembrane region" description="Helical" evidence="10">
    <location>
        <begin position="1497"/>
        <end position="1519"/>
    </location>
</feature>
<feature type="domain" description="G-protein coupled receptors family 1 profile" evidence="13">
    <location>
        <begin position="1291"/>
        <end position="1551"/>
    </location>
</feature>
<feature type="domain" description="EGF-like" evidence="12">
    <location>
        <begin position="921"/>
        <end position="960"/>
    </location>
</feature>
<feature type="chain" id="PRO_5036225365" evidence="11">
    <location>
        <begin position="19"/>
        <end position="1581"/>
    </location>
</feature>
<dbReference type="Gene3D" id="4.10.400.10">
    <property type="entry name" value="Low-density Lipoprotein Receptor"/>
    <property type="match status" value="2"/>
</dbReference>
<feature type="signal peptide" evidence="11">
    <location>
        <begin position="1"/>
        <end position="18"/>
    </location>
</feature>
<gene>
    <name evidence="14" type="ORF">BJG266_LOCUS20794</name>
    <name evidence="15" type="ORF">QVE165_LOCUS30334</name>
</gene>
<dbReference type="CDD" id="cd00112">
    <property type="entry name" value="LDLa"/>
    <property type="match status" value="2"/>
</dbReference>
<keyword evidence="11" id="KW-0732">Signal</keyword>
<dbReference type="PANTHER" id="PTHR24270">
    <property type="entry name" value="LOW-DENSITY LIPOPROTEIN RECEPTOR-RELATED"/>
    <property type="match status" value="1"/>
</dbReference>
<dbReference type="PROSITE" id="PS50068">
    <property type="entry name" value="LDLRA_2"/>
    <property type="match status" value="1"/>
</dbReference>
<evidence type="ECO:0000313" key="16">
    <source>
        <dbReference type="Proteomes" id="UP000663832"/>
    </source>
</evidence>
<sequence length="1581" mass="183891">MVILKILFYFILLRSIVTQSNINLYHTDWVNNNKNDIVFPHDCLHVISSFKKETDPYQVVSYCLNELPSKWNIQENTIDQKFTFAELYQQNITSQQLYLWSAPIDVIEQYQLYLNERLSTREFQFFYNCTLPRFGPQCQYSLDIYQSYNLSLNEMISDFYQHEYDPINLTCYIHLECNRGSKSACLDWSEICDGTVDCLNDGIDEKNCWQLEMNECQENEYRCHNGQCISRIFHHDNPNNYECLDRSDENQDTTTPYRWPSTEPIFTNEDIICPLRFYLFNIRFTSSCVPKRNNLLKDMLFLDTPNLLSDICWLAFKCHYGIPNSFDPKCNHICVNKACKQIINETCPDLLIIPTGALAFGHIYFAYQKEIIVNSINSLYPQYICYNDQLCNGFYSNRTVFIINNSTCRRPQDFPVTFQQGGRFSLIDQLVKPLYTHLYQCNTIIYNNFSACNDSSTMYRCMNSSKCISRHRLCDGKNDCSYNDDENCPLINETCSTLTSETLFKCTAKDKCISSQLVRDGKCDCGIDDYGLCPDEDIDDYSIRKYISFPIICDGFTELEPIMIDGKNETDETECEYWQCNNTYTRCDGFWNCLNGADEVDCDSSPLLNCPPLHHPCISFDTHQLTCLPIKQANDGHIDCVGATDEPKLCRSNNFLPTFTNFYCKQNFTNSCISISSICNDYHEQCSHKNDFLCVQIPNSNEHDSICNGHYESRHTNAQKFLCKYSEVLQKPLVTYFSIDKIKPSSQQLSIQQKKIRSSFDSSISQYNQRCHRGLPLRVWLNNDKNLTVTTCLCPPSFYGHLCQYQNQRISLTVQFQTFSHSRQTLFAIIILLIDDSNERIIHSSQQLTYLSAQHCQRKFNLYLLYSQRPKNQTKQYSIHIDIYRKNSFTYRGSLLIPLNYPFLPVHRISVQLNIPRIDENRQDCIDHRCIHGQCMRYSDDSKGNSFCRCNHGWSGKYCTISHTCMCSSDSLCIGVLPNNRSICICPLNRWGSRCLLSDIVCQSNKTSPCNNSGQCVATDEQMISDKKFFCICPKGFSGERCEIADSKIIVTFHKDMILPSSILIHFIQVMNNSLPENGSTFKNIPINHKSIIIRWSRPFHIAFTELSDNNYYLITVQKTYHPSAIISTTINPSDRCKHINELFNETVVKLHLLRRIKYYHVPCQQQQHSPALLCFYDDSHFCLCNDYGKERVANCFEFNASIEHNCFGQSNCENGAQCLQDKYICPQTSICICPKCFYGKRCQFSSNLFGLALDGILGYHIQPYINMKHQPHIVQVSAALTMIVIIVGFINGFFMFITFKNKELRKTGSGLYLLTSSMTTLCTVIIFAFKFWVLIIAQITYMTSRSFLYFQCMSFDFLLRINLNMDQWLTACVSLERAITTIKGPHFDKQKSKQTAKYIILFLFIILTMTTIHDPIHRHLLDDIDYDDEKRIWCIITYSSSLHIYDLLINSFHFFIPFLINFISAIIIIKKTAQYRTRSQNNKHFLMQLRKQLRRYNHLLIAPFVLVILALPRLIISFASGCMKSGQDSWLFLTGYFISFIPSTITFMVFVLPSKIYRQEFIKSIKKYQLNIKRRIHPIF</sequence>
<dbReference type="SUPFAM" id="SSF57196">
    <property type="entry name" value="EGF/Laminin"/>
    <property type="match status" value="1"/>
</dbReference>
<dbReference type="EMBL" id="CAJNOM010000251">
    <property type="protein sequence ID" value="CAF1284524.1"/>
    <property type="molecule type" value="Genomic_DNA"/>
</dbReference>
<dbReference type="SUPFAM" id="SSF81321">
    <property type="entry name" value="Family A G protein-coupled receptor-like"/>
    <property type="match status" value="1"/>
</dbReference>
<evidence type="ECO:0000256" key="10">
    <source>
        <dbReference type="SAM" id="Phobius"/>
    </source>
</evidence>
<dbReference type="InterPro" id="IPR000742">
    <property type="entry name" value="EGF"/>
</dbReference>
<protein>
    <submittedName>
        <fullName evidence="14">Uncharacterized protein</fullName>
    </submittedName>
</protein>
<dbReference type="GO" id="GO:0016192">
    <property type="term" value="P:vesicle-mediated transport"/>
    <property type="evidence" value="ECO:0007669"/>
    <property type="project" value="UniProtKB-ARBA"/>
</dbReference>
<feature type="disulfide bond" evidence="9">
    <location>
        <begin position="925"/>
        <end position="935"/>
    </location>
</feature>
<comment type="caution">
    <text evidence="9">Lacks conserved residue(s) required for the propagation of feature annotation.</text>
</comment>
<feature type="transmembrane region" description="Helical" evidence="10">
    <location>
        <begin position="1277"/>
        <end position="1300"/>
    </location>
</feature>
<dbReference type="EMBL" id="CAJNOI010000119">
    <property type="protein sequence ID" value="CAF1090704.1"/>
    <property type="molecule type" value="Genomic_DNA"/>
</dbReference>
<organism evidence="14 17">
    <name type="scientific">Adineta steineri</name>
    <dbReference type="NCBI Taxonomy" id="433720"/>
    <lineage>
        <taxon>Eukaryota</taxon>
        <taxon>Metazoa</taxon>
        <taxon>Spiralia</taxon>
        <taxon>Gnathifera</taxon>
        <taxon>Rotifera</taxon>
        <taxon>Eurotatoria</taxon>
        <taxon>Bdelloidea</taxon>
        <taxon>Adinetida</taxon>
        <taxon>Adinetidae</taxon>
        <taxon>Adineta</taxon>
    </lineage>
</organism>
<feature type="disulfide bond" evidence="9">
    <location>
        <begin position="950"/>
        <end position="959"/>
    </location>
</feature>
<dbReference type="Proteomes" id="UP000663832">
    <property type="component" value="Unassembled WGS sequence"/>
</dbReference>
<dbReference type="InterPro" id="IPR050685">
    <property type="entry name" value="LDLR"/>
</dbReference>
<dbReference type="CDD" id="cd00054">
    <property type="entry name" value="EGF_CA"/>
    <property type="match status" value="1"/>
</dbReference>
<dbReference type="SUPFAM" id="SSF57424">
    <property type="entry name" value="LDL receptor-like module"/>
    <property type="match status" value="2"/>
</dbReference>
<dbReference type="GO" id="GO:0012505">
    <property type="term" value="C:endomembrane system"/>
    <property type="evidence" value="ECO:0007669"/>
    <property type="project" value="UniProtKB-SubCell"/>
</dbReference>
<evidence type="ECO:0000256" key="5">
    <source>
        <dbReference type="ARBA" id="ARBA00022737"/>
    </source>
</evidence>
<comment type="caution">
    <text evidence="14">The sequence shown here is derived from an EMBL/GenBank/DDBJ whole genome shotgun (WGS) entry which is preliminary data.</text>
</comment>
<dbReference type="SMART" id="SM00181">
    <property type="entry name" value="EGF"/>
    <property type="match status" value="3"/>
</dbReference>
<comment type="subcellular location">
    <subcellularLocation>
        <location evidence="2">Endomembrane system</location>
    </subcellularLocation>
    <subcellularLocation>
        <location evidence="1">Membrane</location>
        <topology evidence="1">Single-pass membrane protein</topology>
    </subcellularLocation>
</comment>
<dbReference type="InterPro" id="IPR023415">
    <property type="entry name" value="LDLR_class-A_CS"/>
</dbReference>
<name>A0A814NDD8_9BILA</name>
<evidence type="ECO:0000259" key="13">
    <source>
        <dbReference type="PROSITE" id="PS50262"/>
    </source>
</evidence>
<dbReference type="PRINTS" id="PR00261">
    <property type="entry name" value="LDLRECEPTOR"/>
</dbReference>
<evidence type="ECO:0000256" key="7">
    <source>
        <dbReference type="ARBA" id="ARBA00023136"/>
    </source>
</evidence>
<keyword evidence="3 9" id="KW-0245">EGF-like domain</keyword>
<keyword evidence="8 9" id="KW-1015">Disulfide bond</keyword>
<dbReference type="OrthoDB" id="10266706at2759"/>
<evidence type="ECO:0000256" key="8">
    <source>
        <dbReference type="ARBA" id="ARBA00023157"/>
    </source>
</evidence>
<feature type="transmembrane region" description="Helical" evidence="10">
    <location>
        <begin position="1312"/>
        <end position="1334"/>
    </location>
</feature>
<feature type="disulfide bond" evidence="9">
    <location>
        <begin position="1033"/>
        <end position="1042"/>
    </location>
</feature>
<keyword evidence="6 10" id="KW-1133">Transmembrane helix</keyword>
<evidence type="ECO:0000256" key="6">
    <source>
        <dbReference type="ARBA" id="ARBA00022989"/>
    </source>
</evidence>
<dbReference type="PANTHER" id="PTHR24270:SF60">
    <property type="entry name" value="CUB AND LDLA DOMAIN, ISOFORM A-RELATED"/>
    <property type="match status" value="1"/>
</dbReference>
<dbReference type="SMART" id="SM00192">
    <property type="entry name" value="LDLa"/>
    <property type="match status" value="5"/>
</dbReference>
<dbReference type="Pfam" id="PF00008">
    <property type="entry name" value="EGF"/>
    <property type="match status" value="1"/>
</dbReference>
<keyword evidence="5" id="KW-0677">Repeat</keyword>
<dbReference type="PROSITE" id="PS50262">
    <property type="entry name" value="G_PROTEIN_RECEP_F1_2"/>
    <property type="match status" value="1"/>
</dbReference>
<feature type="domain" description="EGF-like" evidence="12">
    <location>
        <begin position="998"/>
        <end position="1043"/>
    </location>
</feature>
<feature type="transmembrane region" description="Helical" evidence="10">
    <location>
        <begin position="1448"/>
        <end position="1470"/>
    </location>
</feature>
<evidence type="ECO:0000256" key="2">
    <source>
        <dbReference type="ARBA" id="ARBA00004308"/>
    </source>
</evidence>
<dbReference type="InterPro" id="IPR017452">
    <property type="entry name" value="GPCR_Rhodpsn_7TM"/>
</dbReference>
<dbReference type="FunFam" id="2.10.25.10:FF:000118">
    <property type="entry name" value="protein delta homolog 2"/>
    <property type="match status" value="1"/>
</dbReference>
<keyword evidence="7 10" id="KW-0472">Membrane</keyword>
<evidence type="ECO:0000313" key="17">
    <source>
        <dbReference type="Proteomes" id="UP000663877"/>
    </source>
</evidence>
<accession>A0A814NDD8</accession>
<reference evidence="14" key="1">
    <citation type="submission" date="2021-02" db="EMBL/GenBank/DDBJ databases">
        <authorList>
            <person name="Nowell W R."/>
        </authorList>
    </citation>
    <scope>NUCLEOTIDE SEQUENCE</scope>
</reference>
<dbReference type="GO" id="GO:0005886">
    <property type="term" value="C:plasma membrane"/>
    <property type="evidence" value="ECO:0007669"/>
    <property type="project" value="TreeGrafter"/>
</dbReference>
<evidence type="ECO:0000256" key="11">
    <source>
        <dbReference type="SAM" id="SignalP"/>
    </source>
</evidence>
<evidence type="ECO:0000313" key="14">
    <source>
        <dbReference type="EMBL" id="CAF1090704.1"/>
    </source>
</evidence>
<dbReference type="InterPro" id="IPR002172">
    <property type="entry name" value="LDrepeatLR_classA_rpt"/>
</dbReference>
<dbReference type="Gene3D" id="1.20.1070.10">
    <property type="entry name" value="Rhodopsin 7-helix transmembrane proteins"/>
    <property type="match status" value="1"/>
</dbReference>
<evidence type="ECO:0000259" key="12">
    <source>
        <dbReference type="PROSITE" id="PS50026"/>
    </source>
</evidence>
<evidence type="ECO:0000256" key="9">
    <source>
        <dbReference type="PROSITE-ProRule" id="PRU00076"/>
    </source>
</evidence>
<dbReference type="PROSITE" id="PS00022">
    <property type="entry name" value="EGF_1"/>
    <property type="match status" value="4"/>
</dbReference>